<dbReference type="PANTHER" id="PTHR48099">
    <property type="entry name" value="C-1-TETRAHYDROFOLATE SYNTHASE, CYTOPLASMIC-RELATED"/>
    <property type="match status" value="1"/>
</dbReference>
<comment type="catalytic activity">
    <reaction evidence="11">
        <text>(6R)-5,10-methylene-5,6,7,8-tetrahydrofolate + NADP(+) = (6R)-5,10-methenyltetrahydrofolate + NADPH</text>
        <dbReference type="Rhea" id="RHEA:22812"/>
        <dbReference type="ChEBI" id="CHEBI:15636"/>
        <dbReference type="ChEBI" id="CHEBI:57455"/>
        <dbReference type="ChEBI" id="CHEBI:57783"/>
        <dbReference type="ChEBI" id="CHEBI:58349"/>
        <dbReference type="EC" id="1.5.1.5"/>
    </reaction>
</comment>
<dbReference type="GO" id="GO:0004488">
    <property type="term" value="F:methylenetetrahydrofolate dehydrogenase (NADP+) activity"/>
    <property type="evidence" value="ECO:0007669"/>
    <property type="project" value="UniProtKB-UniRule"/>
</dbReference>
<dbReference type="GO" id="GO:0009086">
    <property type="term" value="P:methionine biosynthetic process"/>
    <property type="evidence" value="ECO:0007669"/>
    <property type="project" value="UniProtKB-KW"/>
</dbReference>
<dbReference type="SUPFAM" id="SSF53223">
    <property type="entry name" value="Aminoacid dehydrogenase-like, N-terminal domain"/>
    <property type="match status" value="1"/>
</dbReference>
<evidence type="ECO:0000256" key="5">
    <source>
        <dbReference type="ARBA" id="ARBA00022801"/>
    </source>
</evidence>
<keyword evidence="4 11" id="KW-0658">Purine biosynthesis</keyword>
<reference evidence="14" key="1">
    <citation type="submission" date="2023-03" db="EMBL/GenBank/DDBJ databases">
        <title>Actinoallomurus iriomotensis NBRC 103684.</title>
        <authorList>
            <person name="Ichikawa N."/>
            <person name="Sato H."/>
            <person name="Tonouchi N."/>
        </authorList>
    </citation>
    <scope>NUCLEOTIDE SEQUENCE</scope>
    <source>
        <strain evidence="14">NBRC 103684</strain>
    </source>
</reference>
<name>A0A9W6SEC6_9ACTN</name>
<dbReference type="InterPro" id="IPR046346">
    <property type="entry name" value="Aminoacid_DH-like_N_sf"/>
</dbReference>
<feature type="domain" description="Tetrahydrofolate dehydrogenase/cyclohydrolase NAD(P)-binding" evidence="13">
    <location>
        <begin position="165"/>
        <end position="296"/>
    </location>
</feature>
<dbReference type="GO" id="GO:0006164">
    <property type="term" value="P:purine nucleotide biosynthetic process"/>
    <property type="evidence" value="ECO:0007669"/>
    <property type="project" value="UniProtKB-KW"/>
</dbReference>
<feature type="binding site" evidence="11">
    <location>
        <position position="242"/>
    </location>
    <ligand>
        <name>NADP(+)</name>
        <dbReference type="ChEBI" id="CHEBI:58349"/>
    </ligand>
</feature>
<dbReference type="GO" id="GO:0000105">
    <property type="term" value="P:L-histidine biosynthetic process"/>
    <property type="evidence" value="ECO:0007669"/>
    <property type="project" value="UniProtKB-KW"/>
</dbReference>
<dbReference type="CDD" id="cd01080">
    <property type="entry name" value="NAD_bind_m-THF_DH_Cyclohyd"/>
    <property type="match status" value="1"/>
</dbReference>
<evidence type="ECO:0000259" key="12">
    <source>
        <dbReference type="Pfam" id="PF00763"/>
    </source>
</evidence>
<evidence type="ECO:0000313" key="15">
    <source>
        <dbReference type="Proteomes" id="UP001165074"/>
    </source>
</evidence>
<dbReference type="InterPro" id="IPR020631">
    <property type="entry name" value="THF_DH/CycHdrlase_NAD-bd_dom"/>
</dbReference>
<feature type="domain" description="Tetrahydrofolate dehydrogenase/cyclohydrolase catalytic" evidence="12">
    <location>
        <begin position="6"/>
        <end position="120"/>
    </location>
</feature>
<keyword evidence="6 11" id="KW-0521">NADP</keyword>
<dbReference type="RefSeq" id="WP_285584415.1">
    <property type="nucleotide sequence ID" value="NZ_BSTK01000027.1"/>
</dbReference>
<comment type="caution">
    <text evidence="11">Lacks conserved residue(s) required for the propagation of feature annotation.</text>
</comment>
<comment type="pathway">
    <text evidence="1 11">One-carbon metabolism; tetrahydrofolate interconversion.</text>
</comment>
<keyword evidence="10 11" id="KW-0511">Multifunctional enzyme</keyword>
<comment type="caution">
    <text evidence="14">The sequence shown here is derived from an EMBL/GenBank/DDBJ whole genome shotgun (WGS) entry which is preliminary data.</text>
</comment>
<evidence type="ECO:0000256" key="8">
    <source>
        <dbReference type="ARBA" id="ARBA00023102"/>
    </source>
</evidence>
<proteinExistence type="inferred from homology"/>
<dbReference type="Pfam" id="PF00763">
    <property type="entry name" value="THF_DHG_CYH"/>
    <property type="match status" value="1"/>
</dbReference>
<dbReference type="Gene3D" id="3.40.50.10860">
    <property type="entry name" value="Leucine Dehydrogenase, chain A, domain 1"/>
    <property type="match status" value="1"/>
</dbReference>
<dbReference type="InterPro" id="IPR000672">
    <property type="entry name" value="THF_DH/CycHdrlase"/>
</dbReference>
<dbReference type="GO" id="GO:0005829">
    <property type="term" value="C:cytosol"/>
    <property type="evidence" value="ECO:0007669"/>
    <property type="project" value="TreeGrafter"/>
</dbReference>
<gene>
    <name evidence="11 14" type="primary">folD</name>
    <name evidence="14" type="ORF">Airi02_102420</name>
</gene>
<keyword evidence="15" id="KW-1185">Reference proteome</keyword>
<dbReference type="Gene3D" id="3.40.50.720">
    <property type="entry name" value="NAD(P)-binding Rossmann-like Domain"/>
    <property type="match status" value="1"/>
</dbReference>
<feature type="binding site" evidence="11">
    <location>
        <begin position="173"/>
        <end position="175"/>
    </location>
    <ligand>
        <name>NADP(+)</name>
        <dbReference type="ChEBI" id="CHEBI:58349"/>
    </ligand>
</feature>
<dbReference type="GO" id="GO:0035999">
    <property type="term" value="P:tetrahydrofolate interconversion"/>
    <property type="evidence" value="ECO:0007669"/>
    <property type="project" value="UniProtKB-UniRule"/>
</dbReference>
<keyword evidence="5 11" id="KW-0378">Hydrolase</keyword>
<dbReference type="PRINTS" id="PR00085">
    <property type="entry name" value="THFDHDRGNASE"/>
</dbReference>
<evidence type="ECO:0000256" key="4">
    <source>
        <dbReference type="ARBA" id="ARBA00022755"/>
    </source>
</evidence>
<evidence type="ECO:0000256" key="6">
    <source>
        <dbReference type="ARBA" id="ARBA00022857"/>
    </source>
</evidence>
<organism evidence="14 15">
    <name type="scientific">Actinoallomurus iriomotensis</name>
    <dbReference type="NCBI Taxonomy" id="478107"/>
    <lineage>
        <taxon>Bacteria</taxon>
        <taxon>Bacillati</taxon>
        <taxon>Actinomycetota</taxon>
        <taxon>Actinomycetes</taxon>
        <taxon>Streptosporangiales</taxon>
        <taxon>Thermomonosporaceae</taxon>
        <taxon>Actinoallomurus</taxon>
    </lineage>
</organism>
<keyword evidence="8 11" id="KW-0368">Histidine biosynthesis</keyword>
<comment type="catalytic activity">
    <reaction evidence="11">
        <text>(6R)-5,10-methenyltetrahydrofolate + H2O = (6R)-10-formyltetrahydrofolate + H(+)</text>
        <dbReference type="Rhea" id="RHEA:23700"/>
        <dbReference type="ChEBI" id="CHEBI:15377"/>
        <dbReference type="ChEBI" id="CHEBI:15378"/>
        <dbReference type="ChEBI" id="CHEBI:57455"/>
        <dbReference type="ChEBI" id="CHEBI:195366"/>
        <dbReference type="EC" id="3.5.4.9"/>
    </reaction>
</comment>
<comment type="similarity">
    <text evidence="11">Belongs to the tetrahydrofolate dehydrogenase/cyclohydrolase family.</text>
</comment>
<keyword evidence="2 11" id="KW-0554">One-carbon metabolism</keyword>
<dbReference type="Pfam" id="PF02882">
    <property type="entry name" value="THF_DHG_CYH_C"/>
    <property type="match status" value="1"/>
</dbReference>
<dbReference type="GO" id="GO:0004477">
    <property type="term" value="F:methenyltetrahydrofolate cyclohydrolase activity"/>
    <property type="evidence" value="ECO:0007669"/>
    <property type="project" value="UniProtKB-UniRule"/>
</dbReference>
<evidence type="ECO:0000256" key="7">
    <source>
        <dbReference type="ARBA" id="ARBA00023002"/>
    </source>
</evidence>
<keyword evidence="3 11" id="KW-0028">Amino-acid biosynthesis</keyword>
<protein>
    <recommendedName>
        <fullName evidence="11">Bifunctional protein FolD</fullName>
    </recommendedName>
    <domain>
        <recommendedName>
            <fullName evidence="11">Methylenetetrahydrofolate dehydrogenase</fullName>
            <ecNumber evidence="11">1.5.1.5</ecNumber>
        </recommendedName>
    </domain>
    <domain>
        <recommendedName>
            <fullName evidence="11">Methenyltetrahydrofolate cyclohydrolase</fullName>
            <ecNumber evidence="11">3.5.4.9</ecNumber>
        </recommendedName>
    </domain>
</protein>
<evidence type="ECO:0000259" key="13">
    <source>
        <dbReference type="Pfam" id="PF02882"/>
    </source>
</evidence>
<dbReference type="PANTHER" id="PTHR48099:SF5">
    <property type="entry name" value="C-1-TETRAHYDROFOLATE SYNTHASE, CYTOPLASMIC"/>
    <property type="match status" value="1"/>
</dbReference>
<dbReference type="InterPro" id="IPR036291">
    <property type="entry name" value="NAD(P)-bd_dom_sf"/>
</dbReference>
<dbReference type="Proteomes" id="UP001165074">
    <property type="component" value="Unassembled WGS sequence"/>
</dbReference>
<dbReference type="EC" id="1.5.1.5" evidence="11"/>
<dbReference type="HAMAP" id="MF_01576">
    <property type="entry name" value="THF_DHG_CYH"/>
    <property type="match status" value="1"/>
</dbReference>
<evidence type="ECO:0000256" key="11">
    <source>
        <dbReference type="HAMAP-Rule" id="MF_01576"/>
    </source>
</evidence>
<dbReference type="EC" id="3.5.4.9" evidence="11"/>
<accession>A0A9W6SEC6</accession>
<keyword evidence="7 11" id="KW-0560">Oxidoreductase</keyword>
<comment type="subunit">
    <text evidence="11">Homodimer.</text>
</comment>
<dbReference type="AlphaFoldDB" id="A0A9W6SEC6"/>
<evidence type="ECO:0000256" key="2">
    <source>
        <dbReference type="ARBA" id="ARBA00022563"/>
    </source>
</evidence>
<evidence type="ECO:0000256" key="9">
    <source>
        <dbReference type="ARBA" id="ARBA00023167"/>
    </source>
</evidence>
<evidence type="ECO:0000256" key="10">
    <source>
        <dbReference type="ARBA" id="ARBA00023268"/>
    </source>
</evidence>
<dbReference type="InterPro" id="IPR020630">
    <property type="entry name" value="THF_DH/CycHdrlase_cat_dom"/>
</dbReference>
<sequence>MTATIIDGRKMADALQEQVAAEVRALAVDGIRCGLATVAVGNDYGSRAYVTRIKRITSRLAVPHQAVTLPADSTQEAVRDTIARLNADASVSGVLILRPLPPHLDEAGIFQELSPAKDIEAVHPDNAGLLALGRPRYLPSTPASVFHVLDEWLDAAGEDRADFYHRSLIVVIGRSNNVGKPAVSLAYDRQAAVESIDVWASRSGRLGWHTRRADVLIVAAGVPGLIRSEHIREGAIVLDVGINPLLDPATGRTRTVGDVDFDDVINRARAITPVPGGIGPVTDVWLVRNTVTAARNALTITATEPK</sequence>
<dbReference type="EMBL" id="BSTK01000027">
    <property type="protein sequence ID" value="GLY92314.1"/>
    <property type="molecule type" value="Genomic_DNA"/>
</dbReference>
<keyword evidence="9 11" id="KW-0486">Methionine biosynthesis</keyword>
<dbReference type="SUPFAM" id="SSF51735">
    <property type="entry name" value="NAD(P)-binding Rossmann-fold domains"/>
    <property type="match status" value="1"/>
</dbReference>
<evidence type="ECO:0000256" key="3">
    <source>
        <dbReference type="ARBA" id="ARBA00022605"/>
    </source>
</evidence>
<comment type="function">
    <text evidence="11">Catalyzes the oxidation of 5,10-methylenetetrahydrofolate to 5,10-methenyltetrahydrofolate and then the hydrolysis of 5,10-methenyltetrahydrofolate to 10-formyltetrahydrofolate.</text>
</comment>
<evidence type="ECO:0000313" key="14">
    <source>
        <dbReference type="EMBL" id="GLY92314.1"/>
    </source>
</evidence>
<evidence type="ECO:0000256" key="1">
    <source>
        <dbReference type="ARBA" id="ARBA00004777"/>
    </source>
</evidence>